<comment type="caution">
    <text evidence="1">The sequence shown here is derived from an EMBL/GenBank/DDBJ whole genome shotgun (WGS) entry which is preliminary data.</text>
</comment>
<accession>A0A1R3I4T1</accession>
<evidence type="ECO:0000313" key="2">
    <source>
        <dbReference type="Proteomes" id="UP000187203"/>
    </source>
</evidence>
<dbReference type="EMBL" id="AWUE01018920">
    <property type="protein sequence ID" value="OMO77511.1"/>
    <property type="molecule type" value="Genomic_DNA"/>
</dbReference>
<name>A0A1R3I4T1_9ROSI</name>
<keyword evidence="2" id="KW-1185">Reference proteome</keyword>
<dbReference type="Proteomes" id="UP000187203">
    <property type="component" value="Unassembled WGS sequence"/>
</dbReference>
<evidence type="ECO:0000313" key="1">
    <source>
        <dbReference type="EMBL" id="OMO77511.1"/>
    </source>
</evidence>
<proteinExistence type="predicted"/>
<reference evidence="2" key="1">
    <citation type="submission" date="2013-09" db="EMBL/GenBank/DDBJ databases">
        <title>Corchorus olitorius genome sequencing.</title>
        <authorList>
            <person name="Alam M."/>
            <person name="Haque M.S."/>
            <person name="Islam M.S."/>
            <person name="Emdad E.M."/>
            <person name="Islam M.M."/>
            <person name="Ahmed B."/>
            <person name="Halim A."/>
            <person name="Hossen Q.M.M."/>
            <person name="Hossain M.Z."/>
            <person name="Ahmed R."/>
            <person name="Khan M.M."/>
            <person name="Islam R."/>
            <person name="Rashid M.M."/>
            <person name="Khan S.A."/>
            <person name="Rahman M.S."/>
            <person name="Alam M."/>
            <person name="Yahiya A.S."/>
            <person name="Khan M.S."/>
            <person name="Azam M.S."/>
            <person name="Haque T."/>
            <person name="Lashkar M.Z.H."/>
            <person name="Akhand A.I."/>
            <person name="Morshed G."/>
            <person name="Roy S."/>
            <person name="Uddin K.S."/>
            <person name="Rabeya T."/>
            <person name="Hossain A.S."/>
            <person name="Chowdhury A."/>
            <person name="Snigdha A.R."/>
            <person name="Mortoza M.S."/>
            <person name="Matin S.A."/>
            <person name="Hoque S.M.E."/>
            <person name="Islam M.K."/>
            <person name="Roy D.K."/>
            <person name="Haider R."/>
            <person name="Moosa M.M."/>
            <person name="Elias S.M."/>
            <person name="Hasan A.M."/>
            <person name="Jahan S."/>
            <person name="Shafiuddin M."/>
            <person name="Mahmood N."/>
            <person name="Shommy N.S."/>
        </authorList>
    </citation>
    <scope>NUCLEOTIDE SEQUENCE [LARGE SCALE GENOMIC DNA]</scope>
    <source>
        <strain evidence="2">cv. O-4</strain>
    </source>
</reference>
<organism evidence="1 2">
    <name type="scientific">Corchorus olitorius</name>
    <dbReference type="NCBI Taxonomy" id="93759"/>
    <lineage>
        <taxon>Eukaryota</taxon>
        <taxon>Viridiplantae</taxon>
        <taxon>Streptophyta</taxon>
        <taxon>Embryophyta</taxon>
        <taxon>Tracheophyta</taxon>
        <taxon>Spermatophyta</taxon>
        <taxon>Magnoliopsida</taxon>
        <taxon>eudicotyledons</taxon>
        <taxon>Gunneridae</taxon>
        <taxon>Pentapetalae</taxon>
        <taxon>rosids</taxon>
        <taxon>malvids</taxon>
        <taxon>Malvales</taxon>
        <taxon>Malvaceae</taxon>
        <taxon>Grewioideae</taxon>
        <taxon>Apeibeae</taxon>
        <taxon>Corchorus</taxon>
    </lineage>
</organism>
<dbReference type="AlphaFoldDB" id="A0A1R3I4T1"/>
<gene>
    <name evidence="1" type="ORF">COLO4_25127</name>
</gene>
<protein>
    <submittedName>
        <fullName evidence="1">Uncharacterized protein</fullName>
    </submittedName>
</protein>
<sequence length="101" mass="11532">MVGSDHNPILLDTDQRDKVEDEARVEECFLRFFQNLYSAGELDEDGSILENIPFLVSEEQNEDFIKDVTDEEIKKATFEMGIHKPQAQMATMVCFLSISGQ</sequence>